<accession>A0A3T2P0Q1</accession>
<evidence type="ECO:0000313" key="35">
    <source>
        <dbReference type="Proteomes" id="UP000345329"/>
    </source>
</evidence>
<evidence type="ECO:0000313" key="4">
    <source>
        <dbReference type="EMBL" id="EAC9038938.1"/>
    </source>
</evidence>
<evidence type="ECO:0000313" key="58">
    <source>
        <dbReference type="Proteomes" id="UP000844415"/>
    </source>
</evidence>
<dbReference type="EMBL" id="AAAJWF010000008">
    <property type="protein sequence ID" value="EAC7481478.1"/>
    <property type="molecule type" value="Genomic_DNA"/>
</dbReference>
<evidence type="ECO:0000313" key="43">
    <source>
        <dbReference type="Proteomes" id="UP000410967"/>
    </source>
</evidence>
<evidence type="ECO:0000313" key="33">
    <source>
        <dbReference type="Proteomes" id="UP000339309"/>
    </source>
</evidence>
<dbReference type="EMBL" id="DAAJCS010000001">
    <property type="protein sequence ID" value="HAC0011710.1"/>
    <property type="molecule type" value="Genomic_DNA"/>
</dbReference>
<dbReference type="EMBL" id="AABCVX010000002">
    <property type="protein sequence ID" value="EAG6168876.1"/>
    <property type="molecule type" value="Genomic_DNA"/>
</dbReference>
<evidence type="ECO:0000313" key="32">
    <source>
        <dbReference type="Proteomes" id="UP000337746"/>
    </source>
</evidence>
<evidence type="ECO:0000313" key="25">
    <source>
        <dbReference type="EMBL" id="HAB8557051.1"/>
    </source>
</evidence>
<dbReference type="Proteomes" id="UP000455569">
    <property type="component" value="Unassembled WGS sequence"/>
</dbReference>
<dbReference type="Proteomes" id="UP000337746">
    <property type="component" value="Unassembled WGS sequence"/>
</dbReference>
<gene>
    <name evidence="1" type="ORF">ABZ57_09700</name>
    <name evidence="30" type="ORF">AJL21_02290</name>
    <name evidence="10" type="ORF">B1N52_06115</name>
    <name evidence="9" type="ORF">B1S26_07690</name>
    <name evidence="11" type="ORF">B5K54_15480</name>
    <name evidence="19" type="ORF">BCZ19_15150</name>
    <name evidence="8" type="ORF">BCZ21_04895</name>
    <name evidence="12" type="ORF">CAV64_13610</name>
    <name evidence="14" type="ORF">D7104_04905</name>
    <name evidence="28" type="ORF">DCK61_15715</name>
    <name evidence="13" type="ORF">DCT16_05650</name>
    <name evidence="3" type="ORF">DQ70_12365</name>
    <name evidence="2" type="ORF">DU018_14595</name>
    <name evidence="7" type="ORF">EX365_08895</name>
    <name evidence="6" type="ORF">EXZ73_03235</name>
    <name evidence="20" type="ORF">F6436_01775</name>
    <name evidence="15" type="ORF">FA835_14420</name>
    <name evidence="17" type="ORF">FLQ97_00755</name>
    <name evidence="16" type="ORF">FLR03_11220</name>
    <name evidence="18" type="ORF">FNX40_01770</name>
    <name evidence="23" type="ORF">G3O21_000358</name>
    <name evidence="22" type="ORF">GJW51_04565</name>
    <name evidence="21" type="ORF">GQG13_06070</name>
    <name evidence="24" type="ORF">GYR60_15015</name>
    <name evidence="25" type="ORF">GYS09_07105</name>
    <name evidence="26" type="ORF">GYX23_01735</name>
    <name evidence="27" type="ORF">GYY14_04610</name>
    <name evidence="29" type="ORF">HZJ64_04830</name>
    <name evidence="4" type="ORF">KV70_01770</name>
    <name evidence="5" type="ORF">UI29_05930</name>
</gene>
<evidence type="ECO:0000313" key="46">
    <source>
        <dbReference type="Proteomes" id="UP000455569"/>
    </source>
</evidence>
<dbReference type="EMBL" id="AABAYG010000003">
    <property type="protein sequence ID" value="EAG2245291.1"/>
    <property type="molecule type" value="Genomic_DNA"/>
</dbReference>
<evidence type="ECO:0000313" key="41">
    <source>
        <dbReference type="Proteomes" id="UP000389283"/>
    </source>
</evidence>
<dbReference type="Proteomes" id="UP000354255">
    <property type="component" value="Unassembled WGS sequence"/>
</dbReference>
<dbReference type="RefSeq" id="WP_003724909.1">
    <property type="nucleotide sequence ID" value="NC_021824.1"/>
</dbReference>
<evidence type="ECO:0000313" key="14">
    <source>
        <dbReference type="EMBL" id="EAK8897039.1"/>
    </source>
</evidence>
<evidence type="ECO:0000313" key="13">
    <source>
        <dbReference type="EMBL" id="EAG6168876.1"/>
    </source>
</evidence>
<evidence type="ECO:0000313" key="5">
    <source>
        <dbReference type="EMBL" id="EAD3792318.1"/>
    </source>
</evidence>
<dbReference type="EMBL" id="MJTJ01000004">
    <property type="protein sequence ID" value="OET52743.1"/>
    <property type="molecule type" value="Genomic_DNA"/>
</dbReference>
<dbReference type="EMBL" id="AAHZFN010000014">
    <property type="protein sequence ID" value="ECB9474246.1"/>
    <property type="molecule type" value="Genomic_DNA"/>
</dbReference>
<evidence type="ECO:0000313" key="2">
    <source>
        <dbReference type="EMBL" id="EAC6549586.1"/>
    </source>
</evidence>
<evidence type="ECO:0000313" key="28">
    <source>
        <dbReference type="EMBL" id="KAA9446469.1"/>
    </source>
</evidence>
<evidence type="ECO:0000313" key="20">
    <source>
        <dbReference type="EMBL" id="ECY6543048.1"/>
    </source>
</evidence>
<reference evidence="15 43" key="6">
    <citation type="submission" date="2019-04" db="EMBL/GenBank/DDBJ databases">
        <authorList>
            <consortium name="GenomeTrakr network: Whole genome sequencing for foodborne pathogen traceback"/>
        </authorList>
    </citation>
    <scope>NUCLEOTIDE SEQUENCE [LARGE SCALE GENOMIC DNA]</scope>
    <source>
        <strain evidence="20 38">FLAG-55987</strain>
        <strain evidence="15 43">PHLUSALM00088</strain>
    </source>
</reference>
<evidence type="ECO:0000313" key="29">
    <source>
        <dbReference type="EMBL" id="NYA01149.1"/>
    </source>
</evidence>
<dbReference type="Proteomes" id="UP000410967">
    <property type="component" value="Unassembled WGS sequence"/>
</dbReference>
<dbReference type="EMBL" id="AALAQH010000014">
    <property type="protein sequence ID" value="ECX6925990.1"/>
    <property type="molecule type" value="Genomic_DNA"/>
</dbReference>
<dbReference type="EMBL" id="AABBHO010000101">
    <property type="protein sequence ID" value="EAG2998684.1"/>
    <property type="molecule type" value="Genomic_DNA"/>
</dbReference>
<evidence type="ECO:0000313" key="48">
    <source>
        <dbReference type="Proteomes" id="UP000467347"/>
    </source>
</evidence>
<evidence type="ECO:0000313" key="18">
    <source>
        <dbReference type="EMBL" id="ECC1555528.1"/>
    </source>
</evidence>
<dbReference type="EMBL" id="DAAJFY010000002">
    <property type="protein sequence ID" value="HAC0274652.1"/>
    <property type="molecule type" value="Genomic_DNA"/>
</dbReference>
<comment type="caution">
    <text evidence="15">The sequence shown here is derived from an EMBL/GenBank/DDBJ whole genome shotgun (WGS) entry which is preliminary data.</text>
</comment>
<dbReference type="Proteomes" id="UP000389283">
    <property type="component" value="Unassembled WGS sequence"/>
</dbReference>
<evidence type="ECO:0000313" key="45">
    <source>
        <dbReference type="Proteomes" id="UP000427828"/>
    </source>
</evidence>
<evidence type="ECO:0000313" key="40">
    <source>
        <dbReference type="Proteomes" id="UP000376505"/>
    </source>
</evidence>
<dbReference type="Proteomes" id="UP000467347">
    <property type="component" value="Unassembled WGS sequence"/>
</dbReference>
<dbReference type="Proteomes" id="UP000549379">
    <property type="component" value="Unassembled WGS sequence"/>
</dbReference>
<evidence type="ECO:0000313" key="52">
    <source>
        <dbReference type="Proteomes" id="UP000540117"/>
    </source>
</evidence>
<evidence type="ECO:0000313" key="59">
    <source>
        <dbReference type="Proteomes" id="UP000852906"/>
    </source>
</evidence>
<evidence type="ECO:0000313" key="11">
    <source>
        <dbReference type="EMBL" id="EAG2998684.1"/>
    </source>
</evidence>
<dbReference type="Proteomes" id="UP000460224">
    <property type="component" value="Unassembled WGS sequence"/>
</dbReference>
<dbReference type="Proteomes" id="UP000398321">
    <property type="component" value="Unassembled WGS sequence"/>
</dbReference>
<evidence type="ECO:0000313" key="53">
    <source>
        <dbReference type="Proteomes" id="UP000544530"/>
    </source>
</evidence>
<name>A0A3T2P0Q1_LISMN</name>
<dbReference type="Proteomes" id="UP000376505">
    <property type="component" value="Unassembled WGS sequence"/>
</dbReference>
<evidence type="ECO:0000313" key="22">
    <source>
        <dbReference type="EMBL" id="EDN9835941.1"/>
    </source>
</evidence>
<evidence type="ECO:0000313" key="31">
    <source>
        <dbReference type="Proteomes" id="UP000331186"/>
    </source>
</evidence>
<dbReference type="EMBL" id="AAIAJJ010000001">
    <property type="protein sequence ID" value="ECC1555528.1"/>
    <property type="molecule type" value="Genomic_DNA"/>
</dbReference>
<evidence type="ECO:0000313" key="6">
    <source>
        <dbReference type="EMBL" id="EAD5773299.1"/>
    </source>
</evidence>
<dbReference type="EMBL" id="QDAY01000010">
    <property type="protein sequence ID" value="KAA9446469.1"/>
    <property type="molecule type" value="Genomic_DNA"/>
</dbReference>
<evidence type="ECO:0000313" key="27">
    <source>
        <dbReference type="EMBL" id="HAC0274652.1"/>
    </source>
</evidence>
<dbReference type="Proteomes" id="UP000481141">
    <property type="component" value="Unassembled WGS sequence"/>
</dbReference>
<dbReference type="EMBL" id="AACJYH010000003">
    <property type="protein sequence ID" value="EAK8897039.1"/>
    <property type="molecule type" value="Genomic_DNA"/>
</dbReference>
<dbReference type="EMBL" id="DAAIHR010000027">
    <property type="protein sequence ID" value="HAB8399822.1"/>
    <property type="molecule type" value="Genomic_DNA"/>
</dbReference>
<evidence type="ECO:0000313" key="49">
    <source>
        <dbReference type="Proteomes" id="UP000478704"/>
    </source>
</evidence>
<evidence type="ECO:0000313" key="50">
    <source>
        <dbReference type="Proteomes" id="UP000481141"/>
    </source>
</evidence>
<evidence type="ECO:0000313" key="16">
    <source>
        <dbReference type="EMBL" id="ECB9474246.1"/>
    </source>
</evidence>
<dbReference type="Proteomes" id="UP000525850">
    <property type="component" value="Unassembled WGS sequence"/>
</dbReference>
<dbReference type="Proteomes" id="UP000423131">
    <property type="component" value="Unassembled WGS sequence"/>
</dbReference>
<evidence type="ECO:0000313" key="26">
    <source>
        <dbReference type="EMBL" id="HAC0011710.1"/>
    </source>
</evidence>
<dbReference type="EMBL" id="AAAIKW010000006">
    <property type="protein sequence ID" value="EAC4552760.1"/>
    <property type="molecule type" value="Genomic_DNA"/>
</dbReference>
<evidence type="ECO:0000313" key="57">
    <source>
        <dbReference type="Proteomes" id="UP000841146"/>
    </source>
</evidence>
<reference evidence="33 37" key="4">
    <citation type="submission" date="2018-06" db="EMBL/GenBank/DDBJ databases">
        <authorList>
            <consortium name="PulseNet: The National Subtyping Network for Foodborne Disease Surveillance"/>
            <person name="Tarr C.L."/>
            <person name="Trees E."/>
            <person name="Katz L.S."/>
            <person name="Carleton-Romer H.A."/>
            <person name="Stroika S."/>
            <person name="Kucerova Z."/>
            <person name="Roache K.F."/>
            <person name="Sabol A.L."/>
            <person name="Besser J."/>
            <person name="Gerner-Smidt P."/>
        </authorList>
    </citation>
    <scope>NUCLEOTIDE SEQUENCE [LARGE SCALE GENOMIC DNA]</scope>
    <source>
        <strain evidence="1 33">2015L-6227</strain>
        <strain evidence="4 37">PNUSAL000910</strain>
        <strain evidence="14 36">PNUSAL004402</strain>
    </source>
</reference>
<evidence type="ECO:0000313" key="36">
    <source>
        <dbReference type="Proteomes" id="UP000350032"/>
    </source>
</evidence>
<evidence type="ECO:0000313" key="9">
    <source>
        <dbReference type="EMBL" id="EAG2245291.1"/>
    </source>
</evidence>
<dbReference type="Proteomes" id="UP000844415">
    <property type="component" value="Unassembled WGS sequence"/>
</dbReference>
<evidence type="ECO:0000313" key="15">
    <source>
        <dbReference type="EMBL" id="EAK9318288.1"/>
    </source>
</evidence>
<evidence type="ECO:0000313" key="56">
    <source>
        <dbReference type="Proteomes" id="UP000840197"/>
    </source>
</evidence>
<dbReference type="EMBL" id="AAAMZD010000002">
    <property type="protein sequence ID" value="EAD3792318.1"/>
    <property type="molecule type" value="Genomic_DNA"/>
</dbReference>
<evidence type="ECO:0000313" key="1">
    <source>
        <dbReference type="EMBL" id="EAC4552760.1"/>
    </source>
</evidence>
<dbReference type="Proteomes" id="UP000566721">
    <property type="component" value="Unassembled WGS sequence"/>
</dbReference>
<sequence>MEKIYRGNGFAVIERNGEFQITFPKGVTGEPVFFPITKALMEKAFKSSDDAYEVMIYAETGLWPEKNTEEEENERIRTFVRKFPELLIKVPDNQDLFTEEELKELLPLGKKKLSEEE</sequence>
<evidence type="ECO:0000313" key="19">
    <source>
        <dbReference type="EMBL" id="ECX6925990.1"/>
    </source>
</evidence>
<dbReference type="Proteomes" id="UP000368512">
    <property type="component" value="Unassembled WGS sequence"/>
</dbReference>
<dbReference type="EMBL" id="AALEDS010000001">
    <property type="protein sequence ID" value="ECY6543048.1"/>
    <property type="molecule type" value="Genomic_DNA"/>
</dbReference>
<proteinExistence type="predicted"/>
<dbReference type="EMBL" id="AABAWE010000002">
    <property type="protein sequence ID" value="EAG2086587.1"/>
    <property type="molecule type" value="Genomic_DNA"/>
</dbReference>
<dbReference type="Proteomes" id="UP000345329">
    <property type="component" value="Unassembled WGS sequence"/>
</dbReference>
<evidence type="ECO:0000313" key="17">
    <source>
        <dbReference type="EMBL" id="ECB9512256.1"/>
    </source>
</evidence>
<evidence type="ECO:0000313" key="39">
    <source>
        <dbReference type="Proteomes" id="UP000368512"/>
    </source>
</evidence>
<dbReference type="Proteomes" id="UP000841146">
    <property type="component" value="Unassembled WGS sequence"/>
</dbReference>
<dbReference type="Proteomes" id="UP000427828">
    <property type="component" value="Unassembled WGS sequence"/>
</dbReference>
<evidence type="ECO:0000313" key="34">
    <source>
        <dbReference type="Proteomes" id="UP000344343"/>
    </source>
</evidence>
<dbReference type="EMBL" id="AANCRK010000002">
    <property type="protein sequence ID" value="EDN7714694.1"/>
    <property type="molecule type" value="Genomic_DNA"/>
</dbReference>
<dbReference type="Proteomes" id="UP000364988">
    <property type="component" value="Unassembled WGS sequence"/>
</dbReference>
<reference evidence="28 47" key="3">
    <citation type="submission" date="2018-04" db="EMBL/GenBank/DDBJ databases">
        <title>Genome Analysis of a Prevalent Clone of Listeria monocytogenes Sequence Type 87 in China.</title>
        <authorList>
            <person name="Wang Y."/>
        </authorList>
    </citation>
    <scope>NUCLEOTIDE SEQUENCE [LARGE SCALE GENOMIC DNA]</scope>
    <source>
        <strain evidence="28 47">ICDC_LM1523</strain>
    </source>
</reference>
<dbReference type="Proteomes" id="UP000540117">
    <property type="component" value="Unassembled WGS sequence"/>
</dbReference>
<dbReference type="EMBL" id="AABBYJ010000009">
    <property type="protein sequence ID" value="EAG4332280.1"/>
    <property type="molecule type" value="Genomic_DNA"/>
</dbReference>
<reference evidence="29 53" key="8">
    <citation type="submission" date="2020-06" db="EMBL/GenBank/DDBJ databases">
        <title>Two Listeria outbreaks in Switzerland in 2018 and 2020.</title>
        <authorList>
            <person name="Stevens M.J.A."/>
            <person name="Bloemberg G."/>
            <person name="Nusch-Inderbinnen M."/>
            <person name="Stephan R."/>
        </authorList>
    </citation>
    <scope>NUCLEOTIDE SEQUENCE [LARGE SCALE GENOMIC DNA]</scope>
    <source>
        <strain evidence="29 53">N18-0707</strain>
    </source>
</reference>
<dbReference type="EMBL" id="AAANYN010000003">
    <property type="protein sequence ID" value="EAD5773299.1"/>
    <property type="molecule type" value="Genomic_DNA"/>
</dbReference>
<evidence type="ECO:0000313" key="51">
    <source>
        <dbReference type="Proteomes" id="UP000525850"/>
    </source>
</evidence>
<dbReference type="EMBL" id="AABBAW010000002">
    <property type="protein sequence ID" value="EAG2514730.1"/>
    <property type="molecule type" value="Genomic_DNA"/>
</dbReference>
<organism evidence="15 43">
    <name type="scientific">Listeria monocytogenes</name>
    <dbReference type="NCBI Taxonomy" id="1639"/>
    <lineage>
        <taxon>Bacteria</taxon>
        <taxon>Bacillati</taxon>
        <taxon>Bacillota</taxon>
        <taxon>Bacilli</taxon>
        <taxon>Bacillales</taxon>
        <taxon>Listeriaceae</taxon>
        <taxon>Listeria</taxon>
    </lineage>
</organism>
<evidence type="ECO:0000313" key="44">
    <source>
        <dbReference type="Proteomes" id="UP000423131"/>
    </source>
</evidence>
<evidence type="ECO:0000313" key="55">
    <source>
        <dbReference type="Proteomes" id="UP000566721"/>
    </source>
</evidence>
<evidence type="ECO:0000313" key="54">
    <source>
        <dbReference type="Proteomes" id="UP000549379"/>
    </source>
</evidence>
<dbReference type="Proteomes" id="UP000842809">
    <property type="component" value="Unassembled WGS sequence"/>
</dbReference>
<evidence type="ECO:0000313" key="10">
    <source>
        <dbReference type="EMBL" id="EAG2514730.1"/>
    </source>
</evidence>
<dbReference type="EMBL" id="DAAIJL010000005">
    <property type="protein sequence ID" value="HAB8557051.1"/>
    <property type="molecule type" value="Genomic_DNA"/>
</dbReference>
<dbReference type="EMBL" id="AAHZFY010000001">
    <property type="protein sequence ID" value="ECB9512256.1"/>
    <property type="molecule type" value="Genomic_DNA"/>
</dbReference>
<evidence type="ECO:0000313" key="12">
    <source>
        <dbReference type="EMBL" id="EAG4332280.1"/>
    </source>
</evidence>
<dbReference type="Proteomes" id="UP000478704">
    <property type="component" value="Unassembled WGS sequence"/>
</dbReference>
<reference evidence="31 34" key="5">
    <citation type="submission" date="2019-02" db="EMBL/GenBank/DDBJ databases">
        <authorList>
            <consortium name="GenomeTrakr: Next Generation Sequencing Network for Food Pathogen Tracability"/>
        </authorList>
    </citation>
    <scope>NUCLEOTIDE SEQUENCE [LARGE SCALE GENOMIC DNA]</scope>
    <source>
        <strain evidence="11 54">10B02965A-1</strain>
        <strain evidence="3 39">CFSAN008042</strain>
        <strain evidence="21 46">CFSAN102901</strain>
        <strain evidence="9">FDA00011243</strain>
        <strain evidence="2 31">FDA00013332</strain>
        <strain evidence="7 34">FDA00013853</strain>
        <strain evidence="16 44">FDA00014336</strain>
        <strain evidence="18 41">FDA00014370</strain>
        <strain evidence="17 42">FDA00014392</strain>
        <strain evidence="23">FDA00015054</strain>
        <strain evidence="12 52">FDA1005580-S054-001</strain>
        <strain evidence="49">FDA1090798-S029-001</strain>
        <strain evidence="50">FDA956581-098-004</strain>
        <strain evidence="10 51">FDA960927-006-004</strain>
        <strain evidence="13 55">FLAG-38921</strain>
        <strain evidence="19 45">FLAG-51482A</strain>
        <strain evidence="8 32">FLAG-54356</strain>
        <strain evidence="6 40">FSIS31901579</strain>
        <strain evidence="22 48">OSF101448</strain>
        <strain evidence="5 35">VA-WGS-00405</strain>
    </source>
</reference>
<reference evidence="56 57" key="2">
    <citation type="journal article" date="2018" name="Genome Biol.">
        <title>SKESA: strategic k-mer extension for scrupulous assemblies.</title>
        <authorList>
            <person name="Souvorov A."/>
            <person name="Agarwala R."/>
            <person name="Lipman D.J."/>
        </authorList>
    </citation>
    <scope>NUCLEOTIDE SEQUENCE [LARGE SCALE GENOMIC DNA]</scope>
    <source>
        <strain evidence="25 58">CFIAFB20100120</strain>
        <strain evidence="24 56">CFIAFB20130012</strain>
        <strain evidence="27">CFIAFB20170037</strain>
        <strain evidence="26 57">CFIAFB20170045</strain>
    </source>
</reference>
<dbReference type="Proteomes" id="UP000331186">
    <property type="component" value="Unassembled WGS sequence"/>
</dbReference>
<dbReference type="Proteomes" id="UP000344343">
    <property type="component" value="Unassembled WGS sequence"/>
</dbReference>
<evidence type="ECO:0000313" key="24">
    <source>
        <dbReference type="EMBL" id="HAB8399822.1"/>
    </source>
</evidence>
<evidence type="ECO:0000313" key="38">
    <source>
        <dbReference type="Proteomes" id="UP000364988"/>
    </source>
</evidence>
<dbReference type="Proteomes" id="UP000350032">
    <property type="component" value="Unassembled WGS sequence"/>
</dbReference>
<evidence type="ECO:0000313" key="3">
    <source>
        <dbReference type="EMBL" id="EAC7481478.1"/>
    </source>
</evidence>
<evidence type="ECO:0000313" key="7">
    <source>
        <dbReference type="EMBL" id="EAD5786672.1"/>
    </source>
</evidence>
<dbReference type="Proteomes" id="UP000840197">
    <property type="component" value="Unassembled WGS sequence"/>
</dbReference>
<evidence type="ECO:0000313" key="8">
    <source>
        <dbReference type="EMBL" id="EAG2086587.1"/>
    </source>
</evidence>
<evidence type="ECO:0000313" key="23">
    <source>
        <dbReference type="EMBL" id="EDP8512965.1"/>
    </source>
</evidence>
<evidence type="ECO:0000313" key="42">
    <source>
        <dbReference type="Proteomes" id="UP000398321"/>
    </source>
</evidence>
<reference evidence="30 59" key="1">
    <citation type="submission" date="2016-09" db="EMBL/GenBank/DDBJ databases">
        <title>100K Listeria isolates.</title>
        <authorList>
            <person name="Chen P."/>
            <person name="Weimer B.C."/>
            <person name="Kong N."/>
            <person name="Huang B."/>
        </authorList>
    </citation>
    <scope>NUCLEOTIDE SEQUENCE [LARGE SCALE GENOMIC DNA]</scope>
    <source>
        <strain evidence="30 59">BCW_2383</strain>
    </source>
</reference>
<dbReference type="Proteomes" id="UP000339309">
    <property type="component" value="Unassembled WGS sequence"/>
</dbReference>
<dbReference type="EMBL" id="AANPAU010000001">
    <property type="protein sequence ID" value="EDP8512965.1"/>
    <property type="molecule type" value="Genomic_DNA"/>
</dbReference>
<evidence type="ECO:0000313" key="37">
    <source>
        <dbReference type="Proteomes" id="UP000354255"/>
    </source>
</evidence>
<dbReference type="Proteomes" id="UP000544530">
    <property type="component" value="Unassembled WGS sequence"/>
</dbReference>
<dbReference type="EMBL" id="AAANYR010000004">
    <property type="protein sequence ID" value="EAD5786672.1"/>
    <property type="molecule type" value="Genomic_DNA"/>
</dbReference>
<evidence type="ECO:0000313" key="47">
    <source>
        <dbReference type="Proteomes" id="UP000460224"/>
    </source>
</evidence>
<protein>
    <submittedName>
        <fullName evidence="15">Uncharacterized protein</fullName>
    </submittedName>
</protein>
<dbReference type="EMBL" id="AANDSR010000002">
    <property type="protein sequence ID" value="EDN9835941.1"/>
    <property type="molecule type" value="Genomic_DNA"/>
</dbReference>
<evidence type="ECO:0000313" key="21">
    <source>
        <dbReference type="EMBL" id="EDN7714694.1"/>
    </source>
</evidence>
<dbReference type="EMBL" id="AAAJKI010000059">
    <property type="protein sequence ID" value="EAC6549586.1"/>
    <property type="molecule type" value="Genomic_DNA"/>
</dbReference>
<reference evidence="24" key="7">
    <citation type="submission" date="2020-01" db="EMBL/GenBank/DDBJ databases">
        <authorList>
            <consortium name="NCBI Pathogen Detection Project"/>
        </authorList>
    </citation>
    <scope>NUCLEOTIDE SEQUENCE</scope>
    <source>
        <strain evidence="25">CFIAFB20100120</strain>
        <strain evidence="24">CFIAFB20130012</strain>
        <strain evidence="27">CFIAFB20170037</strain>
        <strain evidence="26">CFIAFB20170045</strain>
    </source>
</reference>
<dbReference type="AlphaFoldDB" id="A0A3T2P0Q1"/>
<dbReference type="Proteomes" id="UP000852906">
    <property type="component" value="Unassembled WGS sequence"/>
</dbReference>
<dbReference type="KEGG" id="lmv:Y193_00830"/>
<dbReference type="EMBL" id="AACKDQ010000044">
    <property type="protein sequence ID" value="EAK9318288.1"/>
    <property type="molecule type" value="Genomic_DNA"/>
</dbReference>
<evidence type="ECO:0000313" key="30">
    <source>
        <dbReference type="EMBL" id="OET52743.1"/>
    </source>
</evidence>
<dbReference type="EMBL" id="AAAKQF010000001">
    <property type="protein sequence ID" value="EAC9038938.1"/>
    <property type="molecule type" value="Genomic_DNA"/>
</dbReference>
<dbReference type="EMBL" id="JACAVN010000002">
    <property type="protein sequence ID" value="NYA01149.1"/>
    <property type="molecule type" value="Genomic_DNA"/>
</dbReference>